<keyword evidence="2" id="KW-1185">Reference proteome</keyword>
<accession>A0A543K5I7</accession>
<evidence type="ECO:0000313" key="1">
    <source>
        <dbReference type="EMBL" id="TQM90348.1"/>
    </source>
</evidence>
<sequence>MMTPPSRIHHVNKRNPLNDAVMSKSHSPAMQCGMIGIDDVTALLYGSSKTHHGPKMRARVGHISAMILYFDKERLLLRQRLESMDHNGVTNALQCESGEIALSLQAAQQICCVEA</sequence>
<dbReference type="AlphaFoldDB" id="A0A543K5I7"/>
<organism evidence="1 2">
    <name type="scientific">Roseinatronobacter monicus</name>
    <dbReference type="NCBI Taxonomy" id="393481"/>
    <lineage>
        <taxon>Bacteria</taxon>
        <taxon>Pseudomonadati</taxon>
        <taxon>Pseudomonadota</taxon>
        <taxon>Alphaproteobacteria</taxon>
        <taxon>Rhodobacterales</taxon>
        <taxon>Paracoccaceae</taxon>
        <taxon>Roseinatronobacter</taxon>
    </lineage>
</organism>
<dbReference type="EMBL" id="VFPT01000002">
    <property type="protein sequence ID" value="TQM90348.1"/>
    <property type="molecule type" value="Genomic_DNA"/>
</dbReference>
<proteinExistence type="predicted"/>
<dbReference type="Proteomes" id="UP000320582">
    <property type="component" value="Unassembled WGS sequence"/>
</dbReference>
<protein>
    <submittedName>
        <fullName evidence="1">Uncharacterized protein</fullName>
    </submittedName>
</protein>
<comment type="caution">
    <text evidence="1">The sequence shown here is derived from an EMBL/GenBank/DDBJ whole genome shotgun (WGS) entry which is preliminary data.</text>
</comment>
<dbReference type="RefSeq" id="WP_142084790.1">
    <property type="nucleotide sequence ID" value="NZ_VFPT01000002.1"/>
</dbReference>
<name>A0A543K5I7_9RHOB</name>
<gene>
    <name evidence="1" type="ORF">BD293_3725</name>
</gene>
<evidence type="ECO:0000313" key="2">
    <source>
        <dbReference type="Proteomes" id="UP000320582"/>
    </source>
</evidence>
<reference evidence="1 2" key="1">
    <citation type="submission" date="2019-06" db="EMBL/GenBank/DDBJ databases">
        <title>Genomic Encyclopedia of Archaeal and Bacterial Type Strains, Phase II (KMG-II): from individual species to whole genera.</title>
        <authorList>
            <person name="Goeker M."/>
        </authorList>
    </citation>
    <scope>NUCLEOTIDE SEQUENCE [LARGE SCALE GENOMIC DNA]</scope>
    <source>
        <strain evidence="1 2">DSM 18423</strain>
    </source>
</reference>